<dbReference type="Proteomes" id="UP000012062">
    <property type="component" value="Unassembled WGS sequence"/>
</dbReference>
<dbReference type="STRING" id="1297569.MESS2_300050"/>
<comment type="caution">
    <text evidence="1">The sequence shown here is derived from an EMBL/GenBank/DDBJ whole genome shotgun (WGS) entry which is preliminary data.</text>
</comment>
<gene>
    <name evidence="1" type="ORF">MESS2_300050</name>
</gene>
<sequence>MSSGTRDKPLRLFAWAPGELPWKSVSAGVSKLPLIKIVAVPGCCHDFAARLTFHLLSQTVR</sequence>
<dbReference type="EMBL" id="CAUM01000096">
    <property type="protein sequence ID" value="CCV06332.1"/>
    <property type="molecule type" value="Genomic_DNA"/>
</dbReference>
<name>M5EPT2_9HYPH</name>
<proteinExistence type="predicted"/>
<protein>
    <submittedName>
        <fullName evidence="1">Uncharacterized protein</fullName>
    </submittedName>
</protein>
<evidence type="ECO:0000313" key="2">
    <source>
        <dbReference type="Proteomes" id="UP000012062"/>
    </source>
</evidence>
<organism evidence="1 2">
    <name type="scientific">Mesorhizobium metallidurans STM 2683</name>
    <dbReference type="NCBI Taxonomy" id="1297569"/>
    <lineage>
        <taxon>Bacteria</taxon>
        <taxon>Pseudomonadati</taxon>
        <taxon>Pseudomonadota</taxon>
        <taxon>Alphaproteobacteria</taxon>
        <taxon>Hyphomicrobiales</taxon>
        <taxon>Phyllobacteriaceae</taxon>
        <taxon>Mesorhizobium</taxon>
    </lineage>
</organism>
<evidence type="ECO:0000313" key="1">
    <source>
        <dbReference type="EMBL" id="CCV06332.1"/>
    </source>
</evidence>
<accession>M5EPT2</accession>
<dbReference type="AlphaFoldDB" id="M5EPT2"/>
<keyword evidence="2" id="KW-1185">Reference proteome</keyword>
<reference evidence="1 2" key="1">
    <citation type="submission" date="2013-02" db="EMBL/GenBank/DDBJ databases">
        <authorList>
            <person name="Genoscope - CEA"/>
        </authorList>
    </citation>
    <scope>NUCLEOTIDE SEQUENCE [LARGE SCALE GENOMIC DNA]</scope>
    <source>
        <strain evidence="1 2">STM 2683</strain>
    </source>
</reference>